<evidence type="ECO:0000313" key="2">
    <source>
        <dbReference type="EMBL" id="CAF4455514.1"/>
    </source>
</evidence>
<protein>
    <submittedName>
        <fullName evidence="1">Uncharacterized protein</fullName>
    </submittedName>
</protein>
<proteinExistence type="predicted"/>
<organism evidence="1 3">
    <name type="scientific">Rotaria magnacalcarata</name>
    <dbReference type="NCBI Taxonomy" id="392030"/>
    <lineage>
        <taxon>Eukaryota</taxon>
        <taxon>Metazoa</taxon>
        <taxon>Spiralia</taxon>
        <taxon>Gnathifera</taxon>
        <taxon>Rotifera</taxon>
        <taxon>Eurotatoria</taxon>
        <taxon>Bdelloidea</taxon>
        <taxon>Philodinida</taxon>
        <taxon>Philodinidae</taxon>
        <taxon>Rotaria</taxon>
    </lineage>
</organism>
<sequence length="24" mass="2682">FTIFISIPIDSDVDKDPTHCETST</sequence>
<reference evidence="1" key="1">
    <citation type="submission" date="2021-02" db="EMBL/GenBank/DDBJ databases">
        <authorList>
            <person name="Nowell W R."/>
        </authorList>
    </citation>
    <scope>NUCLEOTIDE SEQUENCE</scope>
</reference>
<dbReference type="Proteomes" id="UP000676336">
    <property type="component" value="Unassembled WGS sequence"/>
</dbReference>
<name>A0A8S2WH70_9BILA</name>
<comment type="caution">
    <text evidence="1">The sequence shown here is derived from an EMBL/GenBank/DDBJ whole genome shotgun (WGS) entry which is preliminary data.</text>
</comment>
<accession>A0A8S2WH70</accession>
<evidence type="ECO:0000313" key="1">
    <source>
        <dbReference type="EMBL" id="CAF4436029.1"/>
    </source>
</evidence>
<dbReference type="EMBL" id="CAJOBI010065915">
    <property type="protein sequence ID" value="CAF4436029.1"/>
    <property type="molecule type" value="Genomic_DNA"/>
</dbReference>
<evidence type="ECO:0000313" key="3">
    <source>
        <dbReference type="Proteomes" id="UP000676336"/>
    </source>
</evidence>
<dbReference type="AlphaFoldDB" id="A0A8S2WH70"/>
<feature type="non-terminal residue" evidence="1">
    <location>
        <position position="1"/>
    </location>
</feature>
<gene>
    <name evidence="2" type="ORF">GIL414_LOCUS32625</name>
    <name evidence="1" type="ORF">SMN809_LOCUS32050</name>
</gene>
<dbReference type="Proteomes" id="UP000681720">
    <property type="component" value="Unassembled WGS sequence"/>
</dbReference>
<dbReference type="EMBL" id="CAJOBJ010069876">
    <property type="protein sequence ID" value="CAF4455514.1"/>
    <property type="molecule type" value="Genomic_DNA"/>
</dbReference>